<dbReference type="SMART" id="SM00062">
    <property type="entry name" value="PBPb"/>
    <property type="match status" value="1"/>
</dbReference>
<comment type="similarity">
    <text evidence="1">Belongs to the bacterial solute-binding protein SsuA/TauA family.</text>
</comment>
<keyword evidence="2" id="KW-0732">Signal</keyword>
<feature type="signal peptide" evidence="2">
    <location>
        <begin position="1"/>
        <end position="30"/>
    </location>
</feature>
<dbReference type="Pfam" id="PF12974">
    <property type="entry name" value="Phosphonate-bd"/>
    <property type="match status" value="1"/>
</dbReference>
<evidence type="ECO:0000313" key="5">
    <source>
        <dbReference type="Proteomes" id="UP000037688"/>
    </source>
</evidence>
<accession>A0A0M9BIX9</accession>
<keyword evidence="5" id="KW-1185">Reference proteome</keyword>
<dbReference type="PANTHER" id="PTHR30024:SF42">
    <property type="entry name" value="ALIPHATIC SULFONATES-BINDING PROTEIN-RELATED"/>
    <property type="match status" value="1"/>
</dbReference>
<dbReference type="RefSeq" id="WP_053784148.1">
    <property type="nucleotide sequence ID" value="NZ_LITU01000082.1"/>
</dbReference>
<dbReference type="CDD" id="cd13558">
    <property type="entry name" value="PBP2_SsuA_like_2"/>
    <property type="match status" value="1"/>
</dbReference>
<dbReference type="Proteomes" id="UP000037688">
    <property type="component" value="Unassembled WGS sequence"/>
</dbReference>
<feature type="chain" id="PRO_5039273237" evidence="2">
    <location>
        <begin position="31"/>
        <end position="351"/>
    </location>
</feature>
<dbReference type="PATRIC" id="fig|1705561.3.peg.6224"/>
<dbReference type="OrthoDB" id="286202at2"/>
<evidence type="ECO:0000259" key="3">
    <source>
        <dbReference type="SMART" id="SM00062"/>
    </source>
</evidence>
<dbReference type="PROSITE" id="PS51257">
    <property type="entry name" value="PROKAR_LIPOPROTEIN"/>
    <property type="match status" value="1"/>
</dbReference>
<evidence type="ECO:0000256" key="2">
    <source>
        <dbReference type="SAM" id="SignalP"/>
    </source>
</evidence>
<feature type="domain" description="Solute-binding protein family 3/N-terminal" evidence="3">
    <location>
        <begin position="54"/>
        <end position="269"/>
    </location>
</feature>
<protein>
    <submittedName>
        <fullName evidence="4">Nitrate ABC transporter substrate-binding protein</fullName>
    </submittedName>
</protein>
<dbReference type="AlphaFoldDB" id="A0A0M9BIX9"/>
<reference evidence="4 5" key="1">
    <citation type="submission" date="2015-08" db="EMBL/GenBank/DDBJ databases">
        <title>Draft genome sequence of cellulolytic and xylanolytic Paenibacillus sp. A59, isolated from a decaying forest soil from Patagonia, Argentina.</title>
        <authorList>
            <person name="Ghio S."/>
            <person name="Caceres A.M."/>
            <person name="Talia P."/>
            <person name="Grasso D."/>
            <person name="Campos E."/>
        </authorList>
    </citation>
    <scope>NUCLEOTIDE SEQUENCE [LARGE SCALE GENOMIC DNA]</scope>
    <source>
        <strain evidence="4 5">A59</strain>
    </source>
</reference>
<dbReference type="SUPFAM" id="SSF53850">
    <property type="entry name" value="Periplasmic binding protein-like II"/>
    <property type="match status" value="1"/>
</dbReference>
<gene>
    <name evidence="4" type="ORF">AMS66_29430</name>
</gene>
<name>A0A0M9BIX9_9BACL</name>
<evidence type="ECO:0000313" key="4">
    <source>
        <dbReference type="EMBL" id="KOY13133.1"/>
    </source>
</evidence>
<proteinExistence type="inferred from homology"/>
<evidence type="ECO:0000256" key="1">
    <source>
        <dbReference type="ARBA" id="ARBA00010742"/>
    </source>
</evidence>
<sequence length="351" mass="37315">MIRPNRHYSLPLTSFLSVLLLLMISGCSTGTDNQASGTGTTPTAASAASDRDVTIRVGQTGWGNLELGLKAAGLDDTPYKVTYNVFQGGNLILEAMAANQLDFGVTSEIPPIFASQAANGGNFKIIAVQQGSTLNQEVVVPKGSSIKSVADLNGKKVAFVKNTTAHYFLLKMLEEAGLTWSDISPVELSTADGLSALISGKVDALASYGNAIISAHQNEATTLASAKDILSGSFLVAASDQALANEEQKKALVDYLERINKFNDWARANKDAWAQITADNTHQPVEQALKTYTDGEAQRPSRIVAISDEAIKSEQDVADTFQQAGIFEQAVDVSTFWSDALQDQLPAPGSQ</sequence>
<comment type="caution">
    <text evidence="4">The sequence shown here is derived from an EMBL/GenBank/DDBJ whole genome shotgun (WGS) entry which is preliminary data.</text>
</comment>
<dbReference type="Gene3D" id="3.40.190.10">
    <property type="entry name" value="Periplasmic binding protein-like II"/>
    <property type="match status" value="2"/>
</dbReference>
<organism evidence="4 5">
    <name type="scientific">Paenibacillus xylanivorans</name>
    <dbReference type="NCBI Taxonomy" id="1705561"/>
    <lineage>
        <taxon>Bacteria</taxon>
        <taxon>Bacillati</taxon>
        <taxon>Bacillota</taxon>
        <taxon>Bacilli</taxon>
        <taxon>Bacillales</taxon>
        <taxon>Paenibacillaceae</taxon>
        <taxon>Paenibacillus</taxon>
    </lineage>
</organism>
<dbReference type="PANTHER" id="PTHR30024">
    <property type="entry name" value="ALIPHATIC SULFONATES-BINDING PROTEIN-RELATED"/>
    <property type="match status" value="1"/>
</dbReference>
<dbReference type="EMBL" id="LITU01000082">
    <property type="protein sequence ID" value="KOY13133.1"/>
    <property type="molecule type" value="Genomic_DNA"/>
</dbReference>
<dbReference type="InterPro" id="IPR001638">
    <property type="entry name" value="Solute-binding_3/MltF_N"/>
</dbReference>